<dbReference type="PANTHER" id="PTHR47424:SF3">
    <property type="entry name" value="REGULATORY PROTEIN GAL4"/>
    <property type="match status" value="1"/>
</dbReference>
<dbReference type="GO" id="GO:0000981">
    <property type="term" value="F:DNA-binding transcription factor activity, RNA polymerase II-specific"/>
    <property type="evidence" value="ECO:0007669"/>
    <property type="project" value="InterPro"/>
</dbReference>
<dbReference type="InterPro" id="IPR051127">
    <property type="entry name" value="Fungal_SecMet_Regulators"/>
</dbReference>
<dbReference type="OrthoDB" id="3364175at2759"/>
<feature type="region of interest" description="Disordered" evidence="7">
    <location>
        <begin position="120"/>
        <end position="140"/>
    </location>
</feature>
<keyword evidence="11" id="KW-1185">Reference proteome</keyword>
<dbReference type="Pfam" id="PF04082">
    <property type="entry name" value="Fungal_trans"/>
    <property type="match status" value="1"/>
</dbReference>
<name>A0A0U5FV56_ASPCI</name>
<evidence type="ECO:0000256" key="6">
    <source>
        <dbReference type="SAM" id="Coils"/>
    </source>
</evidence>
<feature type="compositionally biased region" description="Polar residues" evidence="7">
    <location>
        <begin position="191"/>
        <end position="208"/>
    </location>
</feature>
<feature type="transmembrane region" description="Helical" evidence="8">
    <location>
        <begin position="594"/>
        <end position="615"/>
    </location>
</feature>
<keyword evidence="2" id="KW-0805">Transcription regulation</keyword>
<evidence type="ECO:0000256" key="1">
    <source>
        <dbReference type="ARBA" id="ARBA00022723"/>
    </source>
</evidence>
<keyword evidence="8" id="KW-0472">Membrane</keyword>
<keyword evidence="4" id="KW-0804">Transcription</keyword>
<dbReference type="InterPro" id="IPR007219">
    <property type="entry name" value="XnlR_reg_dom"/>
</dbReference>
<organism evidence="10 11">
    <name type="scientific">Aspergillus calidoustus</name>
    <dbReference type="NCBI Taxonomy" id="454130"/>
    <lineage>
        <taxon>Eukaryota</taxon>
        <taxon>Fungi</taxon>
        <taxon>Dikarya</taxon>
        <taxon>Ascomycota</taxon>
        <taxon>Pezizomycotina</taxon>
        <taxon>Eurotiomycetes</taxon>
        <taxon>Eurotiomycetidae</taxon>
        <taxon>Eurotiales</taxon>
        <taxon>Aspergillaceae</taxon>
        <taxon>Aspergillus</taxon>
        <taxon>Aspergillus subgen. Nidulantes</taxon>
    </lineage>
</organism>
<dbReference type="PANTHER" id="PTHR47424">
    <property type="entry name" value="REGULATORY PROTEIN GAL4"/>
    <property type="match status" value="1"/>
</dbReference>
<keyword evidence="1" id="KW-0479">Metal-binding</keyword>
<feature type="region of interest" description="Disordered" evidence="7">
    <location>
        <begin position="191"/>
        <end position="233"/>
    </location>
</feature>
<dbReference type="InterPro" id="IPR001138">
    <property type="entry name" value="Zn2Cys6_DnaBD"/>
</dbReference>
<sequence length="743" mass="82370">MPANPSHESSSPPLGESDQLRSARASGRKRKRVSVACRSCRARKSRCNGARPCSSCEDVGTECQYEQLPSRQVPASGPDTRDLLDANALLERRLQTIEEQLQALHSERRSLGVQSVVSPTVRDGQQPQGPIDLGRTPIQDDGVDGMGAVPLKDGADEDEYFGSSSNVAFLRMIMKSVGHRPDPVFRNSDSAINPSTGIGQPRGNNSDARFTRPPITTPLSEGRQQAHEDPLKLPSAEEAERLLRFYFTTVNLMIPCIHEGSFRETYSRMQSHGLSSVSRSWLGILNVILAIATNVLSPTSPTCERAAKSNVYFEQALHLTRPSVFGRISLEIVQLSLLMETYLEGTPSSSMTWTFHGLAVKGAYQLGLHVVDGSENLPELDQEIRKRLWYWCVMNDRLLSVRYGRPPLIQLSHVRLDETLRLPFSNVSNATTVSSLEYFNAILSITHIMGDAVDRLYGQNLEFQTHLPMSETLDRIFGLSWKLAHWQDNLPPTLQIINSTKEALNDVPLTVGTTRFRVLLSLRYLGARILITRPILRKFLDMGSMTASHEHRSEWLVSSGAGLLAELIRTCRNVLQISKSILLGSKSDQNLLGAWWFSCFYTFNASLAILGVLLIKRIPAYSKAFSMFSVSELRALVNTAIDILHGLDQGNEMLIKCQDTLRKFLIAIDIDDNVAHFTPQPLTLSPSNAWTWELIDPAFFGSEASMSFALGAFGTEGGGGFEVPAIAEPWDISGVSQRSDPSW</sequence>
<evidence type="ECO:0000256" key="4">
    <source>
        <dbReference type="ARBA" id="ARBA00023163"/>
    </source>
</evidence>
<evidence type="ECO:0000256" key="2">
    <source>
        <dbReference type="ARBA" id="ARBA00023015"/>
    </source>
</evidence>
<dbReference type="OMA" id="MSITHIM"/>
<dbReference type="InterPro" id="IPR036864">
    <property type="entry name" value="Zn2-C6_fun-type_DNA-bd_sf"/>
</dbReference>
<dbReference type="SUPFAM" id="SSF57701">
    <property type="entry name" value="Zn2/Cys6 DNA-binding domain"/>
    <property type="match status" value="1"/>
</dbReference>
<dbReference type="AlphaFoldDB" id="A0A0U5FV56"/>
<evidence type="ECO:0000313" key="11">
    <source>
        <dbReference type="Proteomes" id="UP000054771"/>
    </source>
</evidence>
<protein>
    <recommendedName>
        <fullName evidence="9">Zn(2)-C6 fungal-type domain-containing protein</fullName>
    </recommendedName>
</protein>
<dbReference type="GO" id="GO:0005634">
    <property type="term" value="C:nucleus"/>
    <property type="evidence" value="ECO:0007669"/>
    <property type="project" value="TreeGrafter"/>
</dbReference>
<evidence type="ECO:0000259" key="9">
    <source>
        <dbReference type="PROSITE" id="PS50048"/>
    </source>
</evidence>
<proteinExistence type="predicted"/>
<dbReference type="STRING" id="454130.A0A0U5FV56"/>
<feature type="region of interest" description="Disordered" evidence="7">
    <location>
        <begin position="1"/>
        <end position="32"/>
    </location>
</feature>
<dbReference type="GO" id="GO:0008270">
    <property type="term" value="F:zinc ion binding"/>
    <property type="evidence" value="ECO:0007669"/>
    <property type="project" value="InterPro"/>
</dbReference>
<dbReference type="Proteomes" id="UP000054771">
    <property type="component" value="Unassembled WGS sequence"/>
</dbReference>
<dbReference type="Gene3D" id="4.10.240.10">
    <property type="entry name" value="Zn(2)-C6 fungal-type DNA-binding domain"/>
    <property type="match status" value="1"/>
</dbReference>
<reference evidence="11" key="1">
    <citation type="journal article" date="2016" name="Genome Announc.">
        <title>Draft genome sequences of fungus Aspergillus calidoustus.</title>
        <authorList>
            <person name="Horn F."/>
            <person name="Linde J."/>
            <person name="Mattern D.J."/>
            <person name="Walther G."/>
            <person name="Guthke R."/>
            <person name="Scherlach K."/>
            <person name="Martin K."/>
            <person name="Brakhage A.A."/>
            <person name="Petzke L."/>
            <person name="Valiante V."/>
        </authorList>
    </citation>
    <scope>NUCLEOTIDE SEQUENCE [LARGE SCALE GENOMIC DNA]</scope>
    <source>
        <strain evidence="11">SF006504</strain>
    </source>
</reference>
<gene>
    <name evidence="10" type="ORF">ASPCAL00567</name>
</gene>
<keyword evidence="8" id="KW-1133">Transmembrane helix</keyword>
<dbReference type="GO" id="GO:0000978">
    <property type="term" value="F:RNA polymerase II cis-regulatory region sequence-specific DNA binding"/>
    <property type="evidence" value="ECO:0007669"/>
    <property type="project" value="TreeGrafter"/>
</dbReference>
<keyword evidence="3" id="KW-0238">DNA-binding</keyword>
<accession>A0A0U5FV56</accession>
<dbReference type="SMART" id="SM00906">
    <property type="entry name" value="Fungal_trans"/>
    <property type="match status" value="1"/>
</dbReference>
<dbReference type="CDD" id="cd00067">
    <property type="entry name" value="GAL4"/>
    <property type="match status" value="1"/>
</dbReference>
<evidence type="ECO:0000313" key="10">
    <source>
        <dbReference type="EMBL" id="CEL00975.1"/>
    </source>
</evidence>
<keyword evidence="8" id="KW-0812">Transmembrane</keyword>
<dbReference type="GO" id="GO:0000435">
    <property type="term" value="P:positive regulation of transcription from RNA polymerase II promoter by galactose"/>
    <property type="evidence" value="ECO:0007669"/>
    <property type="project" value="TreeGrafter"/>
</dbReference>
<feature type="compositionally biased region" description="Polar residues" evidence="7">
    <location>
        <begin position="1"/>
        <end position="12"/>
    </location>
</feature>
<dbReference type="GO" id="GO:0006351">
    <property type="term" value="P:DNA-templated transcription"/>
    <property type="evidence" value="ECO:0007669"/>
    <property type="project" value="InterPro"/>
</dbReference>
<evidence type="ECO:0000256" key="7">
    <source>
        <dbReference type="SAM" id="MobiDB-lite"/>
    </source>
</evidence>
<dbReference type="EMBL" id="CDMC01000001">
    <property type="protein sequence ID" value="CEL00975.1"/>
    <property type="molecule type" value="Genomic_DNA"/>
</dbReference>
<dbReference type="Pfam" id="PF00172">
    <property type="entry name" value="Zn_clus"/>
    <property type="match status" value="1"/>
</dbReference>
<feature type="coiled-coil region" evidence="6">
    <location>
        <begin position="80"/>
        <end position="114"/>
    </location>
</feature>
<dbReference type="CDD" id="cd12148">
    <property type="entry name" value="fungal_TF_MHR"/>
    <property type="match status" value="1"/>
</dbReference>
<evidence type="ECO:0000256" key="8">
    <source>
        <dbReference type="SAM" id="Phobius"/>
    </source>
</evidence>
<keyword evidence="5" id="KW-0539">Nucleus</keyword>
<evidence type="ECO:0000256" key="5">
    <source>
        <dbReference type="ARBA" id="ARBA00023242"/>
    </source>
</evidence>
<dbReference type="PROSITE" id="PS00463">
    <property type="entry name" value="ZN2_CY6_FUNGAL_1"/>
    <property type="match status" value="1"/>
</dbReference>
<keyword evidence="6" id="KW-0175">Coiled coil</keyword>
<feature type="domain" description="Zn(2)-C6 fungal-type" evidence="9">
    <location>
        <begin position="36"/>
        <end position="65"/>
    </location>
</feature>
<dbReference type="PROSITE" id="PS50048">
    <property type="entry name" value="ZN2_CY6_FUNGAL_2"/>
    <property type="match status" value="1"/>
</dbReference>
<dbReference type="SMART" id="SM00066">
    <property type="entry name" value="GAL4"/>
    <property type="match status" value="1"/>
</dbReference>
<evidence type="ECO:0000256" key="3">
    <source>
        <dbReference type="ARBA" id="ARBA00023125"/>
    </source>
</evidence>